<sequence>MGTEDASFTRLLPRDLRPFAAVAQTLDNQWVPRGLLTRMIDEGLSLDDVRAEREAVVRTEYLRAVLNAEQLVVNRMYFFNNPAVIRDFAQPGPGREAFRALLGSGVLVPFLYAEDSPIDNDAGSRISGLTGWAPWLEVARETEMSCVRLAWQSSEANRNAIARGLNKRFHEFVMSLQSKCYDGGDQVFASHLGLPPDRATALGARLSDAAAWAFHADHWVMREDFYTEFVVDGKPAEGRYSRSKRFAGELKQLIDLAYNTSLPETLDRYPLRPEDSLNRSALQEWTPRTERQEKPLGEAEILEQLVIRRTAFDLATNQLVVPPLGDLGLTDIVQARGTDEWHAYMAALADVVGHPETFESGAQALQRTYSALLERLARIAGDNRRGLRFTTGFGFNLDFAGVLLKVRWFGGRLFYRQVGTPPSQPQRTRGMSRVVVSGDDVETQAARRGGHLVAVDLKPFDVEDPVQFLREAVGQLEAAGARRVDRGPGSRDGGLERDLGDEAA</sequence>
<dbReference type="Proteomes" id="UP000632138">
    <property type="component" value="Unassembled WGS sequence"/>
</dbReference>
<gene>
    <name evidence="2" type="ORF">JIG36_32315</name>
</gene>
<protein>
    <submittedName>
        <fullName evidence="2">Uncharacterized protein</fullName>
    </submittedName>
</protein>
<keyword evidence="3" id="KW-1185">Reference proteome</keyword>
<evidence type="ECO:0000313" key="3">
    <source>
        <dbReference type="Proteomes" id="UP000632138"/>
    </source>
</evidence>
<reference evidence="2 3" key="1">
    <citation type="submission" date="2021-01" db="EMBL/GenBank/DDBJ databases">
        <title>Actinoplanes sp. nov. LDG1-06 isolated from lichen.</title>
        <authorList>
            <person name="Saeng-In P."/>
            <person name="Phongsopitanun W."/>
            <person name="Kanchanasin P."/>
            <person name="Yuki M."/>
            <person name="Kudo T."/>
            <person name="Ohkuma M."/>
            <person name="Tanasupawat S."/>
        </authorList>
    </citation>
    <scope>NUCLEOTIDE SEQUENCE [LARGE SCALE GENOMIC DNA]</scope>
    <source>
        <strain evidence="2 3">LDG1-06</strain>
    </source>
</reference>
<evidence type="ECO:0000256" key="1">
    <source>
        <dbReference type="SAM" id="MobiDB-lite"/>
    </source>
</evidence>
<dbReference type="RefSeq" id="WP_203380188.1">
    <property type="nucleotide sequence ID" value="NZ_JAENHP010000013.1"/>
</dbReference>
<name>A0ABS2AKA5_9ACTN</name>
<accession>A0ABS2AKA5</accession>
<feature type="compositionally biased region" description="Basic and acidic residues" evidence="1">
    <location>
        <begin position="480"/>
        <end position="504"/>
    </location>
</feature>
<feature type="region of interest" description="Disordered" evidence="1">
    <location>
        <begin position="479"/>
        <end position="504"/>
    </location>
</feature>
<proteinExistence type="predicted"/>
<evidence type="ECO:0000313" key="2">
    <source>
        <dbReference type="EMBL" id="MBM2620210.1"/>
    </source>
</evidence>
<organism evidence="2 3">
    <name type="scientific">Paractinoplanes ovalisporus</name>
    <dbReference type="NCBI Taxonomy" id="2810368"/>
    <lineage>
        <taxon>Bacteria</taxon>
        <taxon>Bacillati</taxon>
        <taxon>Actinomycetota</taxon>
        <taxon>Actinomycetes</taxon>
        <taxon>Micromonosporales</taxon>
        <taxon>Micromonosporaceae</taxon>
        <taxon>Paractinoplanes</taxon>
    </lineage>
</organism>
<comment type="caution">
    <text evidence="2">The sequence shown here is derived from an EMBL/GenBank/DDBJ whole genome shotgun (WGS) entry which is preliminary data.</text>
</comment>
<dbReference type="EMBL" id="JAENHP010000013">
    <property type="protein sequence ID" value="MBM2620210.1"/>
    <property type="molecule type" value="Genomic_DNA"/>
</dbReference>